<evidence type="ECO:0000313" key="1">
    <source>
        <dbReference type="EMBL" id="KII66440.1"/>
    </source>
</evidence>
<name>A0A0C2MQ16_THEKT</name>
<dbReference type="AlphaFoldDB" id="A0A0C2MQ16"/>
<dbReference type="Proteomes" id="UP000031668">
    <property type="component" value="Unassembled WGS sequence"/>
</dbReference>
<proteinExistence type="predicted"/>
<dbReference type="EMBL" id="JWZT01003532">
    <property type="protein sequence ID" value="KII66440.1"/>
    <property type="molecule type" value="Genomic_DNA"/>
</dbReference>
<sequence length="109" mass="13073">MMVRKYERNKYVKLTRAFRVENDYLNYIGDTNIVNQMNIYFSMLRNEVNNEIYLDIRMVDKDNKSRSNISYGLQRKRICDIQYPDDHINGLVNDIPLLGIIHLNTKNRV</sequence>
<gene>
    <name evidence="1" type="ORF">RF11_02085</name>
</gene>
<accession>A0A0C2MQ16</accession>
<evidence type="ECO:0000313" key="2">
    <source>
        <dbReference type="Proteomes" id="UP000031668"/>
    </source>
</evidence>
<protein>
    <submittedName>
        <fullName evidence="1">Uncharacterized protein</fullName>
    </submittedName>
</protein>
<comment type="caution">
    <text evidence="1">The sequence shown here is derived from an EMBL/GenBank/DDBJ whole genome shotgun (WGS) entry which is preliminary data.</text>
</comment>
<organism evidence="1 2">
    <name type="scientific">Thelohanellus kitauei</name>
    <name type="common">Myxosporean</name>
    <dbReference type="NCBI Taxonomy" id="669202"/>
    <lineage>
        <taxon>Eukaryota</taxon>
        <taxon>Metazoa</taxon>
        <taxon>Cnidaria</taxon>
        <taxon>Myxozoa</taxon>
        <taxon>Myxosporea</taxon>
        <taxon>Bivalvulida</taxon>
        <taxon>Platysporina</taxon>
        <taxon>Myxobolidae</taxon>
        <taxon>Thelohanellus</taxon>
    </lineage>
</organism>
<reference evidence="1 2" key="1">
    <citation type="journal article" date="2014" name="Genome Biol. Evol.">
        <title>The genome of the myxosporean Thelohanellus kitauei shows adaptations to nutrient acquisition within its fish host.</title>
        <authorList>
            <person name="Yang Y."/>
            <person name="Xiong J."/>
            <person name="Zhou Z."/>
            <person name="Huo F."/>
            <person name="Miao W."/>
            <person name="Ran C."/>
            <person name="Liu Y."/>
            <person name="Zhang J."/>
            <person name="Feng J."/>
            <person name="Wang M."/>
            <person name="Wang M."/>
            <person name="Wang L."/>
            <person name="Yao B."/>
        </authorList>
    </citation>
    <scope>NUCLEOTIDE SEQUENCE [LARGE SCALE GENOMIC DNA]</scope>
    <source>
        <strain evidence="1">Wuqing</strain>
    </source>
</reference>
<keyword evidence="2" id="KW-1185">Reference proteome</keyword>